<accession>A0A562D2M8</accession>
<evidence type="ECO:0000313" key="2">
    <source>
        <dbReference type="EMBL" id="TWH03943.1"/>
    </source>
</evidence>
<organism evidence="2 3">
    <name type="scientific">Pseudoxanthomonas taiwanensis J19</name>
    <dbReference type="NCBI Taxonomy" id="935569"/>
    <lineage>
        <taxon>Bacteria</taxon>
        <taxon>Pseudomonadati</taxon>
        <taxon>Pseudomonadota</taxon>
        <taxon>Gammaproteobacteria</taxon>
        <taxon>Lysobacterales</taxon>
        <taxon>Lysobacteraceae</taxon>
        <taxon>Pseudoxanthomonas</taxon>
    </lineage>
</organism>
<comment type="caution">
    <text evidence="2">The sequence shown here is derived from an EMBL/GenBank/DDBJ whole genome shotgun (WGS) entry which is preliminary data.</text>
</comment>
<sequence length="59" mass="6575">MNRDQDQPSPSRQPARRGEQTGKHDSRDRNDPEVQPGARKGRGEPPHVNPEPPRGRGQG</sequence>
<proteinExistence type="predicted"/>
<feature type="compositionally biased region" description="Basic and acidic residues" evidence="1">
    <location>
        <begin position="16"/>
        <end position="32"/>
    </location>
</feature>
<feature type="region of interest" description="Disordered" evidence="1">
    <location>
        <begin position="1"/>
        <end position="59"/>
    </location>
</feature>
<dbReference type="EMBL" id="VLJS01000109">
    <property type="protein sequence ID" value="TWH03943.1"/>
    <property type="molecule type" value="Genomic_DNA"/>
</dbReference>
<gene>
    <name evidence="2" type="ORF">L613_007600000120</name>
</gene>
<keyword evidence="3" id="KW-1185">Reference proteome</keyword>
<dbReference type="AlphaFoldDB" id="A0A562D2M8"/>
<evidence type="ECO:0000313" key="3">
    <source>
        <dbReference type="Proteomes" id="UP000321583"/>
    </source>
</evidence>
<dbReference type="Proteomes" id="UP000321583">
    <property type="component" value="Unassembled WGS sequence"/>
</dbReference>
<protein>
    <submittedName>
        <fullName evidence="2">Uncharacterized protein</fullName>
    </submittedName>
</protein>
<evidence type="ECO:0000256" key="1">
    <source>
        <dbReference type="SAM" id="MobiDB-lite"/>
    </source>
</evidence>
<dbReference type="RefSeq" id="WP_028915230.1">
    <property type="nucleotide sequence ID" value="NZ_VLJS01000109.1"/>
</dbReference>
<reference evidence="2 3" key="1">
    <citation type="submission" date="2019-07" db="EMBL/GenBank/DDBJ databases">
        <title>Genome sequencing of lignin-degrading bacterial isolates.</title>
        <authorList>
            <person name="Gladden J."/>
        </authorList>
    </citation>
    <scope>NUCLEOTIDE SEQUENCE [LARGE SCALE GENOMIC DNA]</scope>
    <source>
        <strain evidence="2 3">J19</strain>
    </source>
</reference>
<name>A0A562D2M8_9GAMM</name>